<dbReference type="Proteomes" id="UP000260790">
    <property type="component" value="Unassembled WGS sequence"/>
</dbReference>
<dbReference type="GO" id="GO:0016829">
    <property type="term" value="F:lyase activity"/>
    <property type="evidence" value="ECO:0007669"/>
    <property type="project" value="UniProtKB-KW"/>
</dbReference>
<keyword evidence="1" id="KW-0456">Lyase</keyword>
<proteinExistence type="predicted"/>
<accession>A0A8B2Z486</accession>
<evidence type="ECO:0000313" key="2">
    <source>
        <dbReference type="Proteomes" id="UP000260790"/>
    </source>
</evidence>
<evidence type="ECO:0000313" key="1">
    <source>
        <dbReference type="EMBL" id="RGK47208.1"/>
    </source>
</evidence>
<protein>
    <submittedName>
        <fullName evidence="1">Alginate lyase</fullName>
    </submittedName>
</protein>
<dbReference type="EMBL" id="QSQR01000003">
    <property type="protein sequence ID" value="RGK47208.1"/>
    <property type="molecule type" value="Genomic_DNA"/>
</dbReference>
<dbReference type="AlphaFoldDB" id="A0A8B2Z486"/>
<organism evidence="1 2">
    <name type="scientific">Ligilactobacillus ruminis</name>
    <dbReference type="NCBI Taxonomy" id="1623"/>
    <lineage>
        <taxon>Bacteria</taxon>
        <taxon>Bacillati</taxon>
        <taxon>Bacillota</taxon>
        <taxon>Bacilli</taxon>
        <taxon>Lactobacillales</taxon>
        <taxon>Lactobacillaceae</taxon>
        <taxon>Ligilactobacillus</taxon>
    </lineage>
</organism>
<gene>
    <name evidence="1" type="ORF">DXD09_04490</name>
</gene>
<sequence length="31" mass="3512">MACNAVPECKKRRNAFKKAVQRFNISAETIS</sequence>
<comment type="caution">
    <text evidence="1">The sequence shown here is derived from an EMBL/GenBank/DDBJ whole genome shotgun (WGS) entry which is preliminary data.</text>
</comment>
<reference evidence="1 2" key="1">
    <citation type="submission" date="2018-08" db="EMBL/GenBank/DDBJ databases">
        <title>A genome reference for cultivated species of the human gut microbiota.</title>
        <authorList>
            <person name="Zou Y."/>
            <person name="Xue W."/>
            <person name="Luo G."/>
        </authorList>
    </citation>
    <scope>NUCLEOTIDE SEQUENCE [LARGE SCALE GENOMIC DNA]</scope>
    <source>
        <strain evidence="1 2">TF10-9AT</strain>
    </source>
</reference>
<name>A0A8B2Z486_9LACO</name>